<keyword evidence="3" id="KW-1185">Reference proteome</keyword>
<dbReference type="EMBL" id="JAUJYO010000015">
    <property type="protein sequence ID" value="KAK1295787.1"/>
    <property type="molecule type" value="Genomic_DNA"/>
</dbReference>
<feature type="signal peptide" evidence="1">
    <location>
        <begin position="1"/>
        <end position="22"/>
    </location>
</feature>
<comment type="caution">
    <text evidence="2">The sequence shown here is derived from an EMBL/GenBank/DDBJ whole genome shotgun (WGS) entry which is preliminary data.</text>
</comment>
<keyword evidence="1" id="KW-0732">Signal</keyword>
<name>A0AAV9D4P2_ACOCL</name>
<reference evidence="2" key="2">
    <citation type="submission" date="2023-06" db="EMBL/GenBank/DDBJ databases">
        <authorList>
            <person name="Ma L."/>
            <person name="Liu K.-W."/>
            <person name="Li Z."/>
            <person name="Hsiao Y.-Y."/>
            <person name="Qi Y."/>
            <person name="Fu T."/>
            <person name="Tang G."/>
            <person name="Zhang D."/>
            <person name="Sun W.-H."/>
            <person name="Liu D.-K."/>
            <person name="Li Y."/>
            <person name="Chen G.-Z."/>
            <person name="Liu X.-D."/>
            <person name="Liao X.-Y."/>
            <person name="Jiang Y.-T."/>
            <person name="Yu X."/>
            <person name="Hao Y."/>
            <person name="Huang J."/>
            <person name="Zhao X.-W."/>
            <person name="Ke S."/>
            <person name="Chen Y.-Y."/>
            <person name="Wu W.-L."/>
            <person name="Hsu J.-L."/>
            <person name="Lin Y.-F."/>
            <person name="Huang M.-D."/>
            <person name="Li C.-Y."/>
            <person name="Huang L."/>
            <person name="Wang Z.-W."/>
            <person name="Zhao X."/>
            <person name="Zhong W.-Y."/>
            <person name="Peng D.-H."/>
            <person name="Ahmad S."/>
            <person name="Lan S."/>
            <person name="Zhang J.-S."/>
            <person name="Tsai W.-C."/>
            <person name="Van De Peer Y."/>
            <person name="Liu Z.-J."/>
        </authorList>
    </citation>
    <scope>NUCLEOTIDE SEQUENCE</scope>
    <source>
        <strain evidence="2">CP</strain>
        <tissue evidence="2">Leaves</tissue>
    </source>
</reference>
<proteinExistence type="predicted"/>
<organism evidence="2 3">
    <name type="scientific">Acorus calamus</name>
    <name type="common">Sweet flag</name>
    <dbReference type="NCBI Taxonomy" id="4465"/>
    <lineage>
        <taxon>Eukaryota</taxon>
        <taxon>Viridiplantae</taxon>
        <taxon>Streptophyta</taxon>
        <taxon>Embryophyta</taxon>
        <taxon>Tracheophyta</taxon>
        <taxon>Spermatophyta</taxon>
        <taxon>Magnoliopsida</taxon>
        <taxon>Liliopsida</taxon>
        <taxon>Acoraceae</taxon>
        <taxon>Acorus</taxon>
    </lineage>
</organism>
<dbReference type="Proteomes" id="UP001180020">
    <property type="component" value="Unassembled WGS sequence"/>
</dbReference>
<gene>
    <name evidence="2" type="ORF">QJS10_CPB15g00300</name>
</gene>
<evidence type="ECO:0000256" key="1">
    <source>
        <dbReference type="SAM" id="SignalP"/>
    </source>
</evidence>
<dbReference type="AlphaFoldDB" id="A0AAV9D4P2"/>
<accession>A0AAV9D4P2</accession>
<protein>
    <submittedName>
        <fullName evidence="2">Uncharacterized protein</fullName>
    </submittedName>
</protein>
<evidence type="ECO:0000313" key="3">
    <source>
        <dbReference type="Proteomes" id="UP001180020"/>
    </source>
</evidence>
<evidence type="ECO:0000313" key="2">
    <source>
        <dbReference type="EMBL" id="KAK1295787.1"/>
    </source>
</evidence>
<sequence length="87" mass="9495">MAASKSIVLGLLLVGLLAVSSARELSEQPKQAPILITTLPVKKFEHGVGPYVMQFDIPEGCTKYCCLVATDYCWCCKQDYTGPDARL</sequence>
<reference evidence="2" key="1">
    <citation type="journal article" date="2023" name="Nat. Commun.">
        <title>Diploid and tetraploid genomes of Acorus and the evolution of monocots.</title>
        <authorList>
            <person name="Ma L."/>
            <person name="Liu K.W."/>
            <person name="Li Z."/>
            <person name="Hsiao Y.Y."/>
            <person name="Qi Y."/>
            <person name="Fu T."/>
            <person name="Tang G.D."/>
            <person name="Zhang D."/>
            <person name="Sun W.H."/>
            <person name="Liu D.K."/>
            <person name="Li Y."/>
            <person name="Chen G.Z."/>
            <person name="Liu X.D."/>
            <person name="Liao X.Y."/>
            <person name="Jiang Y.T."/>
            <person name="Yu X."/>
            <person name="Hao Y."/>
            <person name="Huang J."/>
            <person name="Zhao X.W."/>
            <person name="Ke S."/>
            <person name="Chen Y.Y."/>
            <person name="Wu W.L."/>
            <person name="Hsu J.L."/>
            <person name="Lin Y.F."/>
            <person name="Huang M.D."/>
            <person name="Li C.Y."/>
            <person name="Huang L."/>
            <person name="Wang Z.W."/>
            <person name="Zhao X."/>
            <person name="Zhong W.Y."/>
            <person name="Peng D.H."/>
            <person name="Ahmad S."/>
            <person name="Lan S."/>
            <person name="Zhang J.S."/>
            <person name="Tsai W.C."/>
            <person name="Van de Peer Y."/>
            <person name="Liu Z.J."/>
        </authorList>
    </citation>
    <scope>NUCLEOTIDE SEQUENCE</scope>
    <source>
        <strain evidence="2">CP</strain>
    </source>
</reference>
<feature type="chain" id="PRO_5043417893" evidence="1">
    <location>
        <begin position="23"/>
        <end position="87"/>
    </location>
</feature>